<dbReference type="AlphaFoldDB" id="A0AAV7VV14"/>
<keyword evidence="3" id="KW-1185">Reference proteome</keyword>
<reference evidence="2" key="1">
    <citation type="journal article" date="2022" name="bioRxiv">
        <title>Sequencing and chromosome-scale assembly of the giantPleurodeles waltlgenome.</title>
        <authorList>
            <person name="Brown T."/>
            <person name="Elewa A."/>
            <person name="Iarovenko S."/>
            <person name="Subramanian E."/>
            <person name="Araus A.J."/>
            <person name="Petzold A."/>
            <person name="Susuki M."/>
            <person name="Suzuki K.-i.T."/>
            <person name="Hayashi T."/>
            <person name="Toyoda A."/>
            <person name="Oliveira C."/>
            <person name="Osipova E."/>
            <person name="Leigh N.D."/>
            <person name="Simon A."/>
            <person name="Yun M.H."/>
        </authorList>
    </citation>
    <scope>NUCLEOTIDE SEQUENCE</scope>
    <source>
        <strain evidence="2">20211129_DDA</strain>
        <tissue evidence="2">Liver</tissue>
    </source>
</reference>
<gene>
    <name evidence="2" type="ORF">NDU88_000762</name>
</gene>
<sequence>MEPDARQPNPKVKASGPETERLVTGCSAGAQAKSALYQPDGSGWLGFAVRVSPGLVVALVRPRGRGFQASSSCQAEQALGKAVVRACRLDGVPDA</sequence>
<accession>A0AAV7VV14</accession>
<evidence type="ECO:0000256" key="1">
    <source>
        <dbReference type="SAM" id="MobiDB-lite"/>
    </source>
</evidence>
<dbReference type="EMBL" id="JANPWB010000002">
    <property type="protein sequence ID" value="KAJ1205327.1"/>
    <property type="molecule type" value="Genomic_DNA"/>
</dbReference>
<protein>
    <submittedName>
        <fullName evidence="2">Uncharacterized protein</fullName>
    </submittedName>
</protein>
<evidence type="ECO:0000313" key="3">
    <source>
        <dbReference type="Proteomes" id="UP001066276"/>
    </source>
</evidence>
<proteinExistence type="predicted"/>
<dbReference type="Proteomes" id="UP001066276">
    <property type="component" value="Chromosome 1_2"/>
</dbReference>
<name>A0AAV7VV14_PLEWA</name>
<feature type="region of interest" description="Disordered" evidence="1">
    <location>
        <begin position="1"/>
        <end position="22"/>
    </location>
</feature>
<comment type="caution">
    <text evidence="2">The sequence shown here is derived from an EMBL/GenBank/DDBJ whole genome shotgun (WGS) entry which is preliminary data.</text>
</comment>
<evidence type="ECO:0000313" key="2">
    <source>
        <dbReference type="EMBL" id="KAJ1205327.1"/>
    </source>
</evidence>
<organism evidence="2 3">
    <name type="scientific">Pleurodeles waltl</name>
    <name type="common">Iberian ribbed newt</name>
    <dbReference type="NCBI Taxonomy" id="8319"/>
    <lineage>
        <taxon>Eukaryota</taxon>
        <taxon>Metazoa</taxon>
        <taxon>Chordata</taxon>
        <taxon>Craniata</taxon>
        <taxon>Vertebrata</taxon>
        <taxon>Euteleostomi</taxon>
        <taxon>Amphibia</taxon>
        <taxon>Batrachia</taxon>
        <taxon>Caudata</taxon>
        <taxon>Salamandroidea</taxon>
        <taxon>Salamandridae</taxon>
        <taxon>Pleurodelinae</taxon>
        <taxon>Pleurodeles</taxon>
    </lineage>
</organism>